<dbReference type="GO" id="GO:0046872">
    <property type="term" value="F:metal ion binding"/>
    <property type="evidence" value="ECO:0007669"/>
    <property type="project" value="InterPro"/>
</dbReference>
<keyword evidence="1" id="KW-0732">Signal</keyword>
<sequence length="124" mass="13990">MQKYIAKWITAIVLFTVLSLPFTVQAQDTKKETKDKEKEKITLQVDGLSCPFCAYGLEKKLKSIEGINQTDIELNKGVVTLEVSPNAAVDSLLLKEKINEAGFTLKKFKNNSKEKTKQPENEKK</sequence>
<dbReference type="EMBL" id="DRQG01000079">
    <property type="protein sequence ID" value="HGY55716.1"/>
    <property type="molecule type" value="Genomic_DNA"/>
</dbReference>
<feature type="signal peptide" evidence="1">
    <location>
        <begin position="1"/>
        <end position="26"/>
    </location>
</feature>
<evidence type="ECO:0000313" key="3">
    <source>
        <dbReference type="EMBL" id="HGY55716.1"/>
    </source>
</evidence>
<dbReference type="PROSITE" id="PS50846">
    <property type="entry name" value="HMA_2"/>
    <property type="match status" value="1"/>
</dbReference>
<dbReference type="Pfam" id="PF00403">
    <property type="entry name" value="HMA"/>
    <property type="match status" value="1"/>
</dbReference>
<dbReference type="SUPFAM" id="SSF55008">
    <property type="entry name" value="HMA, heavy metal-associated domain"/>
    <property type="match status" value="1"/>
</dbReference>
<accession>A0A7V4U0D9</accession>
<reference evidence="3" key="1">
    <citation type="journal article" date="2020" name="mSystems">
        <title>Genome- and Community-Level Interaction Insights into Carbon Utilization and Element Cycling Functions of Hydrothermarchaeota in Hydrothermal Sediment.</title>
        <authorList>
            <person name="Zhou Z."/>
            <person name="Liu Y."/>
            <person name="Xu W."/>
            <person name="Pan J."/>
            <person name="Luo Z.H."/>
            <person name="Li M."/>
        </authorList>
    </citation>
    <scope>NUCLEOTIDE SEQUENCE [LARGE SCALE GENOMIC DNA]</scope>
    <source>
        <strain evidence="3">HyVt-577</strain>
    </source>
</reference>
<evidence type="ECO:0000259" key="2">
    <source>
        <dbReference type="PROSITE" id="PS50846"/>
    </source>
</evidence>
<dbReference type="InterPro" id="IPR006121">
    <property type="entry name" value="HMA_dom"/>
</dbReference>
<comment type="caution">
    <text evidence="3">The sequence shown here is derived from an EMBL/GenBank/DDBJ whole genome shotgun (WGS) entry which is preliminary data.</text>
</comment>
<feature type="domain" description="HMA" evidence="2">
    <location>
        <begin position="39"/>
        <end position="106"/>
    </location>
</feature>
<protein>
    <submittedName>
        <fullName evidence="3">Copper chaperone</fullName>
    </submittedName>
</protein>
<dbReference type="CDD" id="cd00371">
    <property type="entry name" value="HMA"/>
    <property type="match status" value="1"/>
</dbReference>
<name>A0A7V4U0D9_CALAY</name>
<dbReference type="Gene3D" id="3.30.70.100">
    <property type="match status" value="1"/>
</dbReference>
<evidence type="ECO:0000256" key="1">
    <source>
        <dbReference type="SAM" id="SignalP"/>
    </source>
</evidence>
<organism evidence="3">
    <name type="scientific">Caldithrix abyssi</name>
    <dbReference type="NCBI Taxonomy" id="187145"/>
    <lineage>
        <taxon>Bacteria</taxon>
        <taxon>Pseudomonadati</taxon>
        <taxon>Calditrichota</taxon>
        <taxon>Calditrichia</taxon>
        <taxon>Calditrichales</taxon>
        <taxon>Calditrichaceae</taxon>
        <taxon>Caldithrix</taxon>
    </lineage>
</organism>
<feature type="chain" id="PRO_5031343259" evidence="1">
    <location>
        <begin position="27"/>
        <end position="124"/>
    </location>
</feature>
<gene>
    <name evidence="3" type="ORF">ENK44_08450</name>
</gene>
<dbReference type="AlphaFoldDB" id="A0A7V4U0D9"/>
<dbReference type="Proteomes" id="UP000885779">
    <property type="component" value="Unassembled WGS sequence"/>
</dbReference>
<proteinExistence type="predicted"/>
<dbReference type="InterPro" id="IPR036163">
    <property type="entry name" value="HMA_dom_sf"/>
</dbReference>